<sequence>MPKTAVFTTITPLPAGITRKSVIDMYHDHLAMIDLNPLVVERFMCKPPSYAPTDEYWAMWYTIKDKVSYLPGGLATGSVSYHACFNDTADGLFTHVYAPLGLDIQSKWTVGGRLPGEPKFPAEPDLRTPRNGLYIREDVRMTCSSLLLSFVKRTFKDSHGKLVDKLVERAHILEADFANQRLRALRNVDPGERMGHGDIFIAPPPDYQLSPSHLQVPSPRYLTHTRSQSDPILSPGFSSSSTLNNDQTESPFREGESPVKQSENLFKLESPFKQGERPISYIIVREEKEVSTSAPEQNSYLLPATTYDGGFSRRKARPASLGPASPRERLPETPLSQAMLSPLPVSPRTPYHPSPNEPTSAFLAPQISYTPEERPISFTFPFDPKQPFDRKSNSSVSQSNQHNLLSDIDDAIDEFMYTSPSAAPRSTIYQLLPATTYSPEPTLSSARYSPKEPTLSSATYSPEHMLSSAKYIPERTLSSAKYDPRHERKDSAMPSQCNSEDERPPVPLKDEKYRKGSIRV</sequence>
<dbReference type="AlphaFoldDB" id="A0A8H5ZHC4"/>
<evidence type="ECO:0000259" key="2">
    <source>
        <dbReference type="Pfam" id="PF23155"/>
    </source>
</evidence>
<dbReference type="InterPro" id="IPR055481">
    <property type="entry name" value="DUF7053"/>
</dbReference>
<evidence type="ECO:0000313" key="4">
    <source>
        <dbReference type="Proteomes" id="UP000624244"/>
    </source>
</evidence>
<proteinExistence type="predicted"/>
<feature type="compositionally biased region" description="Polar residues" evidence="1">
    <location>
        <begin position="224"/>
        <end position="250"/>
    </location>
</feature>
<dbReference type="Pfam" id="PF23155">
    <property type="entry name" value="DUF7053"/>
    <property type="match status" value="1"/>
</dbReference>
<gene>
    <name evidence="3" type="ORF">GGP41_009099</name>
</gene>
<evidence type="ECO:0000256" key="1">
    <source>
        <dbReference type="SAM" id="MobiDB-lite"/>
    </source>
</evidence>
<dbReference type="PANTHER" id="PTHR38117:SF2">
    <property type="entry name" value="NACHT AND WD40 DOMAIN PROTEIN"/>
    <property type="match status" value="1"/>
</dbReference>
<accession>A0A8H5ZHC4</accession>
<reference evidence="3" key="1">
    <citation type="submission" date="2019-11" db="EMBL/GenBank/DDBJ databases">
        <title>Bipolaris sorokiniana Genome sequencing.</title>
        <authorList>
            <person name="Wang H."/>
        </authorList>
    </citation>
    <scope>NUCLEOTIDE SEQUENCE</scope>
</reference>
<dbReference type="Proteomes" id="UP000624244">
    <property type="component" value="Unassembled WGS sequence"/>
</dbReference>
<dbReference type="EMBL" id="WNKQ01000012">
    <property type="protein sequence ID" value="KAF5847858.1"/>
    <property type="molecule type" value="Genomic_DNA"/>
</dbReference>
<name>A0A8H5ZHC4_COCSA</name>
<feature type="region of interest" description="Disordered" evidence="1">
    <location>
        <begin position="439"/>
        <end position="520"/>
    </location>
</feature>
<feature type="compositionally biased region" description="Polar residues" evidence="1">
    <location>
        <begin position="291"/>
        <end position="300"/>
    </location>
</feature>
<feature type="domain" description="DUF7053" evidence="2">
    <location>
        <begin position="3"/>
        <end position="171"/>
    </location>
</feature>
<feature type="region of interest" description="Disordered" evidence="1">
    <location>
        <begin position="290"/>
        <end position="334"/>
    </location>
</feature>
<feature type="compositionally biased region" description="Basic and acidic residues" evidence="1">
    <location>
        <begin position="500"/>
        <end position="514"/>
    </location>
</feature>
<evidence type="ECO:0000313" key="3">
    <source>
        <dbReference type="EMBL" id="KAF5847858.1"/>
    </source>
</evidence>
<dbReference type="PANTHER" id="PTHR38117">
    <property type="entry name" value="NACHT AND WD40 DOMAIN PROTEIN"/>
    <property type="match status" value="1"/>
</dbReference>
<feature type="region of interest" description="Disordered" evidence="1">
    <location>
        <begin position="208"/>
        <end position="270"/>
    </location>
</feature>
<comment type="caution">
    <text evidence="3">The sequence shown here is derived from an EMBL/GenBank/DDBJ whole genome shotgun (WGS) entry which is preliminary data.</text>
</comment>
<organism evidence="3 4">
    <name type="scientific">Cochliobolus sativus</name>
    <name type="common">Common root rot and spot blotch fungus</name>
    <name type="synonym">Bipolaris sorokiniana</name>
    <dbReference type="NCBI Taxonomy" id="45130"/>
    <lineage>
        <taxon>Eukaryota</taxon>
        <taxon>Fungi</taxon>
        <taxon>Dikarya</taxon>
        <taxon>Ascomycota</taxon>
        <taxon>Pezizomycotina</taxon>
        <taxon>Dothideomycetes</taxon>
        <taxon>Pleosporomycetidae</taxon>
        <taxon>Pleosporales</taxon>
        <taxon>Pleosporineae</taxon>
        <taxon>Pleosporaceae</taxon>
        <taxon>Bipolaris</taxon>
    </lineage>
</organism>
<feature type="compositionally biased region" description="Basic and acidic residues" evidence="1">
    <location>
        <begin position="482"/>
        <end position="491"/>
    </location>
</feature>
<protein>
    <recommendedName>
        <fullName evidence="2">DUF7053 domain-containing protein</fullName>
    </recommendedName>
</protein>